<dbReference type="Pfam" id="PF12821">
    <property type="entry name" value="ThrE_2"/>
    <property type="match status" value="1"/>
</dbReference>
<keyword evidence="2" id="KW-1003">Cell membrane</keyword>
<keyword evidence="11" id="KW-1185">Reference proteome</keyword>
<dbReference type="STRING" id="28134.SAMN05444288_1486"/>
<feature type="transmembrane region" description="Helical" evidence="7">
    <location>
        <begin position="309"/>
        <end position="327"/>
    </location>
</feature>
<dbReference type="GO" id="GO:0005886">
    <property type="term" value="C:plasma membrane"/>
    <property type="evidence" value="ECO:0007669"/>
    <property type="project" value="UniProtKB-SubCell"/>
</dbReference>
<evidence type="ECO:0000259" key="8">
    <source>
        <dbReference type="Pfam" id="PF06738"/>
    </source>
</evidence>
<dbReference type="AlphaFoldDB" id="E7RRQ0"/>
<feature type="domain" description="Threonine/serine exporter-like N-terminal" evidence="8">
    <location>
        <begin position="28"/>
        <end position="265"/>
    </location>
</feature>
<comment type="caution">
    <text evidence="10">The sequence shown here is derived from an EMBL/GenBank/DDBJ whole genome shotgun (WGS) entry which is preliminary data.</text>
</comment>
<evidence type="ECO:0000256" key="3">
    <source>
        <dbReference type="ARBA" id="ARBA00022692"/>
    </source>
</evidence>
<name>E7RRQ0_9BACT</name>
<dbReference type="InterPro" id="IPR010619">
    <property type="entry name" value="ThrE-like_N"/>
</dbReference>
<dbReference type="GO" id="GO:0015744">
    <property type="term" value="P:succinate transport"/>
    <property type="evidence" value="ECO:0007669"/>
    <property type="project" value="TreeGrafter"/>
</dbReference>
<feature type="transmembrane region" description="Helical" evidence="7">
    <location>
        <begin position="339"/>
        <end position="359"/>
    </location>
</feature>
<feature type="transmembrane region" description="Helical" evidence="7">
    <location>
        <begin position="281"/>
        <end position="302"/>
    </location>
</feature>
<comment type="subcellular location">
    <subcellularLocation>
        <location evidence="1">Cell membrane</location>
        <topology evidence="1">Multi-pass membrane protein</topology>
    </subcellularLocation>
</comment>
<feature type="transmembrane region" description="Helical" evidence="7">
    <location>
        <begin position="404"/>
        <end position="429"/>
    </location>
</feature>
<evidence type="ECO:0000313" key="10">
    <source>
        <dbReference type="EMBL" id="EFZ36938.1"/>
    </source>
</evidence>
<comment type="similarity">
    <text evidence="6">Belongs to the ThrE exporter (TC 2.A.79) family.</text>
</comment>
<feature type="transmembrane region" description="Helical" evidence="7">
    <location>
        <begin position="216"/>
        <end position="234"/>
    </location>
</feature>
<dbReference type="PANTHER" id="PTHR34390">
    <property type="entry name" value="UPF0442 PROTEIN YJJB-RELATED"/>
    <property type="match status" value="1"/>
</dbReference>
<keyword evidence="3 7" id="KW-0812">Transmembrane</keyword>
<evidence type="ECO:0000313" key="11">
    <source>
        <dbReference type="Proteomes" id="UP000005580"/>
    </source>
</evidence>
<dbReference type="eggNOG" id="COG2966">
    <property type="taxonomic scope" value="Bacteria"/>
</dbReference>
<evidence type="ECO:0000256" key="2">
    <source>
        <dbReference type="ARBA" id="ARBA00022475"/>
    </source>
</evidence>
<proteinExistence type="inferred from homology"/>
<dbReference type="InterPro" id="IPR050539">
    <property type="entry name" value="ThrE_Dicarb/AminoAcid_Exp"/>
</dbReference>
<accession>E7RRQ0</accession>
<dbReference type="InterPro" id="IPR024528">
    <property type="entry name" value="ThrE_2"/>
</dbReference>
<gene>
    <name evidence="10" type="ORF">HMPREF0663_11851</name>
</gene>
<dbReference type="Proteomes" id="UP000005580">
    <property type="component" value="Unassembled WGS sequence"/>
</dbReference>
<reference evidence="10" key="1">
    <citation type="submission" date="2011-01" db="EMBL/GenBank/DDBJ databases">
        <authorList>
            <person name="Muzny D."/>
            <person name="Qin X."/>
            <person name="Buhay C."/>
            <person name="Dugan-Rocha S."/>
            <person name="Ding Y."/>
            <person name="Chen G."/>
            <person name="Hawes A."/>
            <person name="Holder M."/>
            <person name="Jhangiani S."/>
            <person name="Johnson A."/>
            <person name="Khan Z."/>
            <person name="Li Z."/>
            <person name="Liu W."/>
            <person name="Liu X."/>
            <person name="Perez L."/>
            <person name="Shen H."/>
            <person name="Wang Q."/>
            <person name="Watt J."/>
            <person name="Xi L."/>
            <person name="Xin Y."/>
            <person name="Zhou J."/>
            <person name="Deng J."/>
            <person name="Jiang H."/>
            <person name="Liu Y."/>
            <person name="Qu J."/>
            <person name="Song X.-Z."/>
            <person name="Zhang L."/>
            <person name="Villasana D."/>
            <person name="Johnson A."/>
            <person name="Liu J."/>
            <person name="Liyanage D."/>
            <person name="Lorensuhewa L."/>
            <person name="Robinson T."/>
            <person name="Song A."/>
            <person name="Song B.-B."/>
            <person name="Dinh H."/>
            <person name="Thornton R."/>
            <person name="Coyle M."/>
            <person name="Francisco L."/>
            <person name="Jackson L."/>
            <person name="Javaid M."/>
            <person name="Korchina V."/>
            <person name="Kovar C."/>
            <person name="Mata R."/>
            <person name="Mathew T."/>
            <person name="Ngo R."/>
            <person name="Nguyen L."/>
            <person name="Nguyen N."/>
            <person name="Okwuonu G."/>
            <person name="Ongeri F."/>
            <person name="Pham C."/>
            <person name="Simmons D."/>
            <person name="Wilczek-Boney K."/>
            <person name="Hale W."/>
            <person name="Jakkamsetti A."/>
            <person name="Pham P."/>
            <person name="Ruth R."/>
            <person name="San Lucas F."/>
            <person name="Warren J."/>
            <person name="Zhang J."/>
            <person name="Zhao Z."/>
            <person name="Zhou C."/>
            <person name="Zhu D."/>
            <person name="Lee S."/>
            <person name="Bess C."/>
            <person name="Blankenburg K."/>
            <person name="Forbes L."/>
            <person name="Fu Q."/>
            <person name="Gubbala S."/>
            <person name="Hirani K."/>
            <person name="Jayaseelan J.C."/>
            <person name="Lara F."/>
            <person name="Munidasa M."/>
            <person name="Palculict T."/>
            <person name="Patil S."/>
            <person name="Pu L.-L."/>
            <person name="Saada N."/>
            <person name="Tang L."/>
            <person name="Weissenberger G."/>
            <person name="Zhu Y."/>
            <person name="Hemphill L."/>
            <person name="Shang Y."/>
            <person name="Youmans B."/>
            <person name="Ayvaz T."/>
            <person name="Ross M."/>
            <person name="Santibanez J."/>
            <person name="Aqrawi P."/>
            <person name="Gross S."/>
            <person name="Joshi V."/>
            <person name="Fowler G."/>
            <person name="Nazareth L."/>
            <person name="Reid J."/>
            <person name="Worley K."/>
            <person name="Petrosino J."/>
            <person name="Highlander S."/>
            <person name="Gibbs R."/>
        </authorList>
    </citation>
    <scope>NUCLEOTIDE SEQUENCE [LARGE SCALE GENOMIC DNA]</scope>
    <source>
        <strain evidence="10">ATCC 33269</strain>
    </source>
</reference>
<feature type="transmembrane region" description="Helical" evidence="7">
    <location>
        <begin position="153"/>
        <end position="171"/>
    </location>
</feature>
<evidence type="ECO:0008006" key="12">
    <source>
        <dbReference type="Google" id="ProtNLM"/>
    </source>
</evidence>
<dbReference type="PANTHER" id="PTHR34390:SF2">
    <property type="entry name" value="SUCCINATE TRANSPORTER SUBUNIT YJJP-RELATED"/>
    <property type="match status" value="1"/>
</dbReference>
<evidence type="ECO:0000259" key="9">
    <source>
        <dbReference type="Pfam" id="PF12821"/>
    </source>
</evidence>
<dbReference type="RefSeq" id="WP_004370033.1">
    <property type="nucleotide sequence ID" value="NZ_GL833119.1"/>
</dbReference>
<evidence type="ECO:0000256" key="4">
    <source>
        <dbReference type="ARBA" id="ARBA00022989"/>
    </source>
</evidence>
<feature type="transmembrane region" description="Helical" evidence="7">
    <location>
        <begin position="366"/>
        <end position="384"/>
    </location>
</feature>
<keyword evidence="4 7" id="KW-1133">Transmembrane helix</keyword>
<evidence type="ECO:0000256" key="7">
    <source>
        <dbReference type="SAM" id="Phobius"/>
    </source>
</evidence>
<dbReference type="EMBL" id="AEPE02000005">
    <property type="protein sequence ID" value="EFZ36938.1"/>
    <property type="molecule type" value="Genomic_DNA"/>
</dbReference>
<dbReference type="Pfam" id="PF06738">
    <property type="entry name" value="ThrE"/>
    <property type="match status" value="1"/>
</dbReference>
<evidence type="ECO:0000256" key="6">
    <source>
        <dbReference type="ARBA" id="ARBA00034125"/>
    </source>
</evidence>
<dbReference type="eggNOG" id="COG3610">
    <property type="taxonomic scope" value="Bacteria"/>
</dbReference>
<sequence>MNDNIQETHPVQSVADIHKDLKEKAIFLAEYAATLEAVGVQTSRIQYNTIRIAKSFGYWCNILMFPQTISITLHNENREHSYTYVKKTPAMALNFKINMKLSHLSWRAFDEKLPLETLWSEFRRIISEPRESRWTVLILVAFANACFCRLFDGNYTSMCIVWIATFVGFFVRQELTKRRWNVLAVFTICSFVSTMIGATDYLYFHGGTEDMSLGTSMLYLIPGVPIINGVMDTIDKHVLNGFARLLNAGLLIVSIALGLSFTLTIFDVNPFVFTKLTRPDVVSAAVADGLFAAVAGTGFAIISNPPRKALFITACLSCVGHGVRYFFMHHPQFMCDQVVASSLAGLVVGLLAVPAAMKIHYPAEGFAFPALLAMVPGMFAYKAVRDLIDIVQMPDVANEYITRFFHNSSLTVMVMFGMVACCVIPIFLFRKETFSVTRKEGK</sequence>
<feature type="transmembrane region" description="Helical" evidence="7">
    <location>
        <begin position="183"/>
        <end position="204"/>
    </location>
</feature>
<evidence type="ECO:0000256" key="1">
    <source>
        <dbReference type="ARBA" id="ARBA00004651"/>
    </source>
</evidence>
<dbReference type="HOGENOM" id="CLU_027127_1_0_10"/>
<evidence type="ECO:0000256" key="5">
    <source>
        <dbReference type="ARBA" id="ARBA00023136"/>
    </source>
</evidence>
<feature type="transmembrane region" description="Helical" evidence="7">
    <location>
        <begin position="246"/>
        <end position="266"/>
    </location>
</feature>
<keyword evidence="5 7" id="KW-0472">Membrane</keyword>
<protein>
    <recommendedName>
        <fullName evidence="12">Threonine/serine exporter-like N-terminal domain-containing protein</fullName>
    </recommendedName>
</protein>
<organism evidence="10 11">
    <name type="scientific">Hoylesella oralis ATCC 33269</name>
    <dbReference type="NCBI Taxonomy" id="873533"/>
    <lineage>
        <taxon>Bacteria</taxon>
        <taxon>Pseudomonadati</taxon>
        <taxon>Bacteroidota</taxon>
        <taxon>Bacteroidia</taxon>
        <taxon>Bacteroidales</taxon>
        <taxon>Prevotellaceae</taxon>
        <taxon>Hoylesella</taxon>
    </lineage>
</organism>
<feature type="domain" description="Threonine/Serine exporter ThrE" evidence="9">
    <location>
        <begin position="289"/>
        <end position="425"/>
    </location>
</feature>
<dbReference type="GO" id="GO:0022857">
    <property type="term" value="F:transmembrane transporter activity"/>
    <property type="evidence" value="ECO:0007669"/>
    <property type="project" value="InterPro"/>
</dbReference>